<evidence type="ECO:0000256" key="3">
    <source>
        <dbReference type="ARBA" id="ARBA00022729"/>
    </source>
</evidence>
<evidence type="ECO:0000256" key="1">
    <source>
        <dbReference type="ARBA" id="ARBA00011073"/>
    </source>
</evidence>
<keyword evidence="2 8" id="KW-0645">Protease</keyword>
<dbReference type="InterPro" id="IPR000209">
    <property type="entry name" value="Peptidase_S8/S53_dom"/>
</dbReference>
<keyword evidence="6" id="KW-0325">Glycoprotein</keyword>
<dbReference type="Gene3D" id="3.50.30.30">
    <property type="match status" value="1"/>
</dbReference>
<keyword evidence="4 8" id="KW-0378">Hydrolase</keyword>
<evidence type="ECO:0008006" key="15">
    <source>
        <dbReference type="Google" id="ProtNLM"/>
    </source>
</evidence>
<evidence type="ECO:0000256" key="6">
    <source>
        <dbReference type="ARBA" id="ARBA00023180"/>
    </source>
</evidence>
<dbReference type="GO" id="GO:0006508">
    <property type="term" value="P:proteolysis"/>
    <property type="evidence" value="ECO:0007669"/>
    <property type="project" value="UniProtKB-KW"/>
</dbReference>
<dbReference type="Gene3D" id="3.30.70.80">
    <property type="entry name" value="Peptidase S8 propeptide/proteinase inhibitor I9"/>
    <property type="match status" value="1"/>
</dbReference>
<reference evidence="13" key="1">
    <citation type="journal article" date="2023" name="Plant J.">
        <title>The genome of the king protea, Protea cynaroides.</title>
        <authorList>
            <person name="Chang J."/>
            <person name="Duong T.A."/>
            <person name="Schoeman C."/>
            <person name="Ma X."/>
            <person name="Roodt D."/>
            <person name="Barker N."/>
            <person name="Li Z."/>
            <person name="Van de Peer Y."/>
            <person name="Mizrachi E."/>
        </authorList>
    </citation>
    <scope>NUCLEOTIDE SEQUENCE</scope>
    <source>
        <tissue evidence="13">Young leaves</tissue>
    </source>
</reference>
<evidence type="ECO:0000313" key="13">
    <source>
        <dbReference type="EMBL" id="KAJ4981421.1"/>
    </source>
</evidence>
<dbReference type="PROSITE" id="PS00138">
    <property type="entry name" value="SUBTILASE_SER"/>
    <property type="match status" value="1"/>
</dbReference>
<keyword evidence="3" id="KW-0732">Signal</keyword>
<proteinExistence type="inferred from homology"/>
<dbReference type="InterPro" id="IPR003137">
    <property type="entry name" value="PA_domain"/>
</dbReference>
<feature type="domain" description="Subtilisin-like protease fibronectin type-III" evidence="12">
    <location>
        <begin position="581"/>
        <end position="676"/>
    </location>
</feature>
<dbReference type="InterPro" id="IPR034197">
    <property type="entry name" value="Peptidases_S8_3"/>
</dbReference>
<feature type="domain" description="Peptidase S8/S53" evidence="9">
    <location>
        <begin position="126"/>
        <end position="526"/>
    </location>
</feature>
<dbReference type="Pfam" id="PF17766">
    <property type="entry name" value="fn3_6"/>
    <property type="match status" value="1"/>
</dbReference>
<dbReference type="SUPFAM" id="SSF52743">
    <property type="entry name" value="Subtilisin-like"/>
    <property type="match status" value="1"/>
</dbReference>
<name>A0A9Q0L3N8_9MAGN</name>
<evidence type="ECO:0000259" key="10">
    <source>
        <dbReference type="Pfam" id="PF02225"/>
    </source>
</evidence>
<evidence type="ECO:0000313" key="14">
    <source>
        <dbReference type="Proteomes" id="UP001141806"/>
    </source>
</evidence>
<evidence type="ECO:0000259" key="9">
    <source>
        <dbReference type="Pfam" id="PF00082"/>
    </source>
</evidence>
<dbReference type="InterPro" id="IPR023828">
    <property type="entry name" value="Peptidase_S8_Ser-AS"/>
</dbReference>
<dbReference type="Gene3D" id="3.40.50.200">
    <property type="entry name" value="Peptidase S8/S53 domain"/>
    <property type="match status" value="1"/>
</dbReference>
<keyword evidence="5 8" id="KW-0720">Serine protease</keyword>
<dbReference type="Gene3D" id="2.60.40.2310">
    <property type="match status" value="1"/>
</dbReference>
<dbReference type="OrthoDB" id="206201at2759"/>
<dbReference type="Pfam" id="PF00082">
    <property type="entry name" value="Peptidase_S8"/>
    <property type="match status" value="1"/>
</dbReference>
<dbReference type="InterPro" id="IPR010259">
    <property type="entry name" value="S8pro/Inhibitor_I9"/>
</dbReference>
<dbReference type="FunFam" id="3.50.30.30:FF:000005">
    <property type="entry name" value="subtilisin-like protease SBT1.5"/>
    <property type="match status" value="1"/>
</dbReference>
<dbReference type="InterPro" id="IPR015500">
    <property type="entry name" value="Peptidase_S8_subtilisin-rel"/>
</dbReference>
<evidence type="ECO:0000259" key="11">
    <source>
        <dbReference type="Pfam" id="PF05922"/>
    </source>
</evidence>
<dbReference type="Pfam" id="PF05922">
    <property type="entry name" value="Inhibitor_I9"/>
    <property type="match status" value="1"/>
</dbReference>
<feature type="active site" description="Charge relay system" evidence="7 8">
    <location>
        <position position="134"/>
    </location>
</feature>
<comment type="caution">
    <text evidence="13">The sequence shown here is derived from an EMBL/GenBank/DDBJ whole genome shotgun (WGS) entry which is preliminary data.</text>
</comment>
<gene>
    <name evidence="13" type="ORF">NE237_032258</name>
</gene>
<dbReference type="EMBL" id="JAMYWD010000001">
    <property type="protein sequence ID" value="KAJ4981421.1"/>
    <property type="molecule type" value="Genomic_DNA"/>
</dbReference>
<dbReference type="PROSITE" id="PS51892">
    <property type="entry name" value="SUBTILASE"/>
    <property type="match status" value="1"/>
</dbReference>
<feature type="domain" description="PA" evidence="10">
    <location>
        <begin position="301"/>
        <end position="380"/>
    </location>
</feature>
<dbReference type="PRINTS" id="PR00723">
    <property type="entry name" value="SUBTILISIN"/>
</dbReference>
<dbReference type="InterPro" id="IPR037045">
    <property type="entry name" value="S8pro/Inhibitor_I9_sf"/>
</dbReference>
<dbReference type="InterPro" id="IPR041469">
    <property type="entry name" value="Subtilisin-like_FN3"/>
</dbReference>
<evidence type="ECO:0000256" key="4">
    <source>
        <dbReference type="ARBA" id="ARBA00022801"/>
    </source>
</evidence>
<feature type="active site" description="Charge relay system" evidence="7 8">
    <location>
        <position position="111"/>
    </location>
</feature>
<dbReference type="FunFam" id="2.60.40.2310:FF:000001">
    <property type="entry name" value="Subtilisin-like protease SBT1.5"/>
    <property type="match status" value="1"/>
</dbReference>
<evidence type="ECO:0000256" key="8">
    <source>
        <dbReference type="PROSITE-ProRule" id="PRU01240"/>
    </source>
</evidence>
<organism evidence="13 14">
    <name type="scientific">Protea cynaroides</name>
    <dbReference type="NCBI Taxonomy" id="273540"/>
    <lineage>
        <taxon>Eukaryota</taxon>
        <taxon>Viridiplantae</taxon>
        <taxon>Streptophyta</taxon>
        <taxon>Embryophyta</taxon>
        <taxon>Tracheophyta</taxon>
        <taxon>Spermatophyta</taxon>
        <taxon>Magnoliopsida</taxon>
        <taxon>Proteales</taxon>
        <taxon>Proteaceae</taxon>
        <taxon>Protea</taxon>
    </lineage>
</organism>
<dbReference type="Proteomes" id="UP001141806">
    <property type="component" value="Unassembled WGS sequence"/>
</dbReference>
<feature type="domain" description="Inhibitor I9" evidence="11">
    <location>
        <begin position="28"/>
        <end position="74"/>
    </location>
</feature>
<dbReference type="InterPro" id="IPR046450">
    <property type="entry name" value="PA_dom_sf"/>
</dbReference>
<dbReference type="PANTHER" id="PTHR10795">
    <property type="entry name" value="PROPROTEIN CONVERTASE SUBTILISIN/KEXIN"/>
    <property type="match status" value="1"/>
</dbReference>
<keyword evidence="14" id="KW-1185">Reference proteome</keyword>
<sequence length="681" mass="71930">MRGREGSGATALGGAARQSGVVTPCPQKAKDAIFYSYSKHINGFAANLEEEEALKIAEDPRVVSVFESKAWELQTTHSWEFLGLEKNGTVEPGSLWEKARYGADTIIANLDTGYEAAVGPLNSSYNTPRDEDGHGTHTLSTAGGNFVSNASVFGYGDGTAKGGSPKARLATYKVCWPDCYDADILAAFDAAIADGVDIISVSLGGLPTDYFNDGIAIGAFHAIKAGVLVVCSAGNSGPFDGTVSNVAPWMFTIAASTMDREFAAYVELGNGKKLMGQSLSPDSLPAGKMYPVVNAADVALPNVSSQDAQLCEPQTLDPTLVKGKIVVCLRGVTARVDKGEQALFAGAVGMILANDPASANDVIADAHVLPASMLSYNDGVTVYAYLNSTSAPTAYITRPVSLLYTKPAPVIASFSSKGPNTVTPGILKPDITAPGVSVIAAWSNATSPTGEPFDNRRVAYNCISGTSMSCPHVSGVSGLLKTLYPSWSPSAIRSAIMTTARTRDNEKEPIMNATFQKADPFSYGAGHVRPNRAMDPGLVYDLTTNDYYNFLCAVGYNETLISLFSDSSVPYKCPKTANLMNFNYPSFSVPSLSGTATLWRTLKNVGPPAIYTAFVHAPLGTSVSVKPGKLKFDFLGQEKSFKLTIKSNGAGAAEDYVFGHLTWTDDVHYVRSPIAVMAAAA</sequence>
<evidence type="ECO:0000259" key="12">
    <source>
        <dbReference type="Pfam" id="PF17766"/>
    </source>
</evidence>
<dbReference type="CDD" id="cd04852">
    <property type="entry name" value="Peptidases_S8_3"/>
    <property type="match status" value="1"/>
</dbReference>
<dbReference type="AlphaFoldDB" id="A0A9Q0L3N8"/>
<dbReference type="CDD" id="cd02120">
    <property type="entry name" value="PA_subtilisin_like"/>
    <property type="match status" value="1"/>
</dbReference>
<evidence type="ECO:0000256" key="7">
    <source>
        <dbReference type="PIRSR" id="PIRSR615500-1"/>
    </source>
</evidence>
<dbReference type="GO" id="GO:0004252">
    <property type="term" value="F:serine-type endopeptidase activity"/>
    <property type="evidence" value="ECO:0007669"/>
    <property type="project" value="UniProtKB-UniRule"/>
</dbReference>
<evidence type="ECO:0000256" key="5">
    <source>
        <dbReference type="ARBA" id="ARBA00022825"/>
    </source>
</evidence>
<evidence type="ECO:0000256" key="2">
    <source>
        <dbReference type="ARBA" id="ARBA00022670"/>
    </source>
</evidence>
<feature type="active site" description="Charge relay system" evidence="7 8">
    <location>
        <position position="467"/>
    </location>
</feature>
<dbReference type="InterPro" id="IPR036852">
    <property type="entry name" value="Peptidase_S8/S53_dom_sf"/>
</dbReference>
<accession>A0A9Q0L3N8</accession>
<dbReference type="InterPro" id="IPR045051">
    <property type="entry name" value="SBT"/>
</dbReference>
<comment type="similarity">
    <text evidence="1 8">Belongs to the peptidase S8 family.</text>
</comment>
<protein>
    <recommendedName>
        <fullName evidence="15">Subtilisin-like protease</fullName>
    </recommendedName>
</protein>
<dbReference type="Pfam" id="PF02225">
    <property type="entry name" value="PA"/>
    <property type="match status" value="1"/>
</dbReference>
<dbReference type="SUPFAM" id="SSF52025">
    <property type="entry name" value="PA domain"/>
    <property type="match status" value="1"/>
</dbReference>